<feature type="domain" description="ABC transporter" evidence="12">
    <location>
        <begin position="1180"/>
        <end position="1416"/>
    </location>
</feature>
<feature type="transmembrane region" description="Helical" evidence="11">
    <location>
        <begin position="973"/>
        <end position="996"/>
    </location>
</feature>
<evidence type="ECO:0000256" key="6">
    <source>
        <dbReference type="ARBA" id="ARBA00022741"/>
    </source>
</evidence>
<evidence type="ECO:0000256" key="8">
    <source>
        <dbReference type="ARBA" id="ARBA00022989"/>
    </source>
</evidence>
<dbReference type="GO" id="GO:0005524">
    <property type="term" value="F:ATP binding"/>
    <property type="evidence" value="ECO:0007669"/>
    <property type="project" value="UniProtKB-KW"/>
</dbReference>
<keyword evidence="10" id="KW-0325">Glycoprotein</keyword>
<keyword evidence="7" id="KW-0067">ATP-binding</keyword>
<feature type="transmembrane region" description="Helical" evidence="11">
    <location>
        <begin position="158"/>
        <end position="178"/>
    </location>
</feature>
<accession>A0A166VNW0</accession>
<evidence type="ECO:0000256" key="5">
    <source>
        <dbReference type="ARBA" id="ARBA00022692"/>
    </source>
</evidence>
<proteinExistence type="inferred from homology"/>
<feature type="transmembrane region" description="Helical" evidence="11">
    <location>
        <begin position="71"/>
        <end position="93"/>
    </location>
</feature>
<feature type="transmembrane region" description="Helical" evidence="11">
    <location>
        <begin position="99"/>
        <end position="118"/>
    </location>
</feature>
<keyword evidence="15" id="KW-1185">Reference proteome</keyword>
<evidence type="ECO:0000256" key="7">
    <source>
        <dbReference type="ARBA" id="ARBA00022840"/>
    </source>
</evidence>
<evidence type="ECO:0000256" key="9">
    <source>
        <dbReference type="ARBA" id="ARBA00023136"/>
    </source>
</evidence>
<feature type="transmembrane region" description="Helical" evidence="11">
    <location>
        <begin position="384"/>
        <end position="403"/>
    </location>
</feature>
<evidence type="ECO:0000313" key="15">
    <source>
        <dbReference type="Proteomes" id="UP000076863"/>
    </source>
</evidence>
<evidence type="ECO:0000259" key="13">
    <source>
        <dbReference type="PROSITE" id="PS50929"/>
    </source>
</evidence>
<evidence type="ECO:0000313" key="14">
    <source>
        <dbReference type="EMBL" id="OAA33869.1"/>
    </source>
</evidence>
<evidence type="ECO:0000256" key="4">
    <source>
        <dbReference type="ARBA" id="ARBA00022475"/>
    </source>
</evidence>
<gene>
    <name evidence="14" type="ORF">BBO_09440</name>
</gene>
<feature type="domain" description="ABC transmembrane type-1" evidence="13">
    <location>
        <begin position="344"/>
        <end position="530"/>
    </location>
</feature>
<dbReference type="SMART" id="SM00382">
    <property type="entry name" value="AAA"/>
    <property type="match status" value="2"/>
</dbReference>
<dbReference type="GO" id="GO:0140359">
    <property type="term" value="F:ABC-type transporter activity"/>
    <property type="evidence" value="ECO:0007669"/>
    <property type="project" value="InterPro"/>
</dbReference>
<comment type="similarity">
    <text evidence="2">Belongs to the ABC transporter superfamily. ABCC family. Conjugate transporter (TC 3.A.1.208) subfamily.</text>
</comment>
<keyword evidence="5 11" id="KW-0812">Transmembrane</keyword>
<feature type="domain" description="ABC transporter" evidence="12">
    <location>
        <begin position="584"/>
        <end position="812"/>
    </location>
</feature>
<dbReference type="Pfam" id="PF00664">
    <property type="entry name" value="ABC_membrane"/>
    <property type="match status" value="2"/>
</dbReference>
<dbReference type="GO" id="GO:0005886">
    <property type="term" value="C:plasma membrane"/>
    <property type="evidence" value="ECO:0007669"/>
    <property type="project" value="UniProtKB-SubCell"/>
</dbReference>
<protein>
    <submittedName>
        <fullName evidence="14">ABC transporter, transmembrane domain, type 1</fullName>
    </submittedName>
</protein>
<sequence>MASSNAVCNDGSFSPPVISSNCRGGFDFTVFFEEVILCILPAALYLMGGSLESAFMLGKPCCLVMKSPLRFVKLIFIFIFAALQVSLVALWALEPFPSTTMPLVSAVLALVVAAVFAVNSTIAHRASPRPSLTISAYLFISFLADIPRVRTLWLMGTYTNVAAILSCSLAIKLILLWLENIGKRPLLLEKHTNISDEETAGLFSRGLFFWLTGLMITGSRQVLNLHTLLSIHERINSSATFPRLQKALENSWSIFHPKRLIISLTRASANMSHKYGLVFATFKAWPWEAAKIISPRLVVLVTTGIYEQLTFRYIALIRGGLITNIFNKLNNICTKAATDSGSPIMTLIGTDVERICETWSFLIAELWPAVLQLGVGVWLLERQLGAVCIAPVILAFVSTLICARASSLVGSRQGIWLKAVQRRVNFTSHALGNIKSIKLLGYTPLIQNMIQSQRAEELELSKKYRRLSSFNVCLVNVPNIISQLITFAAYAIVSQVQGNDDFNTTKAITSLALLSVIMQPLGQLLYAVPQAFAAIGCFERIQAFLNEKKTQDDRVIGQTSVTTENSASGIALQEMQPVPDAETAPVISVQNATIGWESPVVHNVSFSSSTGSTFVALVGPIASGKSTIINALLGEAQIFSGTVQLATNNLAFCQQTAWLPSGTIRNQIIGNDCFSKEWYDEVVRACALDYDIATLQDGDQSEAGVQGVSLSGGQRQRLAIARALYARKPIAIFDDVLSALDSSTQDIIADKVFGRDGLLRRMNATVVLATHSMRHLHAADIVVALTSDGQHTTHIVDRSRTDPSLQVAIQDDQLVQAAPHLDVTANAIVAEKDFRQEAENLANAGRSIGDLEVYKYYFASLGWSSLCIFLAFVLTEAGFSALQLVWVKLWSSSNDRNNAKYWLSLYALWAVIRAACLIAAVYYLYVGIVPKSGKRLHLSVLHAALKAPMSFHSKTDIGTLVNRFSQDMQLIDMILPGALITTAFHAASCISVSALTIAATPYFAAVLPFILLALGTVHRFYLRTSKQLRLLELESKAPLYSHIIDTINGIVSIRAFGWFASYKAQYFQLLDECQKPFYLLLCIQRWLSVVLGLTVTCMVTILTALAVTVRGSTVSAGFTGIALVNMMSLSQSLASLIIFWTSLETSLGAVSRVKSFSEDTPVEESPDAPVAHNWPTSGHVQFNGVTAAHVDFVALRNVSIEIASGERIAVCGRTGSGKSSFISSVLGMMDIGSGSIKLDGQDLGQVDREIVRSRVTYITQDPFLFTGSLRQNLCLGGDSSDAELEECMKAVGLWEQAQESSGERCTKTVLDMDMEQMQLSQGQQQLLCLARALLRKSKLVLLDEPTASVDTITEAKMAEVIARKLEDATVIMVTHRLSSIHSFDKVIVLNTGEIVEYGPPAGLLSDTTSALHQLYCVQSNSLPNAAE</sequence>
<dbReference type="FunFam" id="3.40.50.300:FF:002145">
    <property type="entry name" value="ABC transporter (MsbA subfamily)"/>
    <property type="match status" value="1"/>
</dbReference>
<feature type="transmembrane region" description="Helical" evidence="11">
    <location>
        <begin position="906"/>
        <end position="925"/>
    </location>
</feature>
<dbReference type="InterPro" id="IPR003439">
    <property type="entry name" value="ABC_transporter-like_ATP-bd"/>
</dbReference>
<dbReference type="InterPro" id="IPR044726">
    <property type="entry name" value="ABCC_6TM_D2"/>
</dbReference>
<dbReference type="PANTHER" id="PTHR24223">
    <property type="entry name" value="ATP-BINDING CASSETTE SUB-FAMILY C"/>
    <property type="match status" value="1"/>
</dbReference>
<dbReference type="PROSITE" id="PS50893">
    <property type="entry name" value="ABC_TRANSPORTER_2"/>
    <property type="match status" value="2"/>
</dbReference>
<name>A0A166VNW0_9HYPO</name>
<feature type="transmembrane region" description="Helical" evidence="11">
    <location>
        <begin position="1086"/>
        <end position="1109"/>
    </location>
</feature>
<dbReference type="FunFam" id="1.20.1560.10:FF:000066">
    <property type="entry name" value="ABC multidrug transporter (Eurofung)"/>
    <property type="match status" value="1"/>
</dbReference>
<dbReference type="InterPro" id="IPR036640">
    <property type="entry name" value="ABC1_TM_sf"/>
</dbReference>
<feature type="transmembrane region" description="Helical" evidence="11">
    <location>
        <begin position="1002"/>
        <end position="1022"/>
    </location>
</feature>
<dbReference type="PROSITE" id="PS00211">
    <property type="entry name" value="ABC_TRANSPORTER_1"/>
    <property type="match status" value="2"/>
</dbReference>
<dbReference type="CDD" id="cd18580">
    <property type="entry name" value="ABC_6TM_ABCC_D2"/>
    <property type="match status" value="1"/>
</dbReference>
<dbReference type="SUPFAM" id="SSF90123">
    <property type="entry name" value="ABC transporter transmembrane region"/>
    <property type="match status" value="2"/>
</dbReference>
<evidence type="ECO:0000259" key="12">
    <source>
        <dbReference type="PROSITE" id="PS50893"/>
    </source>
</evidence>
<organism evidence="14 15">
    <name type="scientific">Beauveria brongniartii RCEF 3172</name>
    <dbReference type="NCBI Taxonomy" id="1081107"/>
    <lineage>
        <taxon>Eukaryota</taxon>
        <taxon>Fungi</taxon>
        <taxon>Dikarya</taxon>
        <taxon>Ascomycota</taxon>
        <taxon>Pezizomycotina</taxon>
        <taxon>Sordariomycetes</taxon>
        <taxon>Hypocreomycetidae</taxon>
        <taxon>Hypocreales</taxon>
        <taxon>Cordycipitaceae</taxon>
        <taxon>Beauveria</taxon>
        <taxon>Beauveria brongniartii</taxon>
    </lineage>
</organism>
<evidence type="ECO:0000256" key="10">
    <source>
        <dbReference type="ARBA" id="ARBA00023180"/>
    </source>
</evidence>
<evidence type="ECO:0000256" key="11">
    <source>
        <dbReference type="SAM" id="Phobius"/>
    </source>
</evidence>
<evidence type="ECO:0000256" key="3">
    <source>
        <dbReference type="ARBA" id="ARBA00022448"/>
    </source>
</evidence>
<dbReference type="GO" id="GO:0016887">
    <property type="term" value="F:ATP hydrolysis activity"/>
    <property type="evidence" value="ECO:0007669"/>
    <property type="project" value="InterPro"/>
</dbReference>
<evidence type="ECO:0000256" key="2">
    <source>
        <dbReference type="ARBA" id="ARBA00009726"/>
    </source>
</evidence>
<dbReference type="Gene3D" id="3.40.50.300">
    <property type="entry name" value="P-loop containing nucleotide triphosphate hydrolases"/>
    <property type="match status" value="2"/>
</dbReference>
<reference evidence="14 15" key="1">
    <citation type="journal article" date="2016" name="Genome Biol. Evol.">
        <title>Divergent and convergent evolution of fungal pathogenicity.</title>
        <authorList>
            <person name="Shang Y."/>
            <person name="Xiao G."/>
            <person name="Zheng P."/>
            <person name="Cen K."/>
            <person name="Zhan S."/>
            <person name="Wang C."/>
        </authorList>
    </citation>
    <scope>NUCLEOTIDE SEQUENCE [LARGE SCALE GENOMIC DNA]</scope>
    <source>
        <strain evidence="14 15">RCEF 3172</strain>
    </source>
</reference>
<comment type="caution">
    <text evidence="14">The sequence shown here is derived from an EMBL/GenBank/DDBJ whole genome shotgun (WGS) entry which is preliminary data.</text>
</comment>
<dbReference type="InterPro" id="IPR017871">
    <property type="entry name" value="ABC_transporter-like_CS"/>
</dbReference>
<feature type="transmembrane region" description="Helical" evidence="11">
    <location>
        <begin position="856"/>
        <end position="886"/>
    </location>
</feature>
<feature type="transmembrane region" description="Helical" evidence="11">
    <location>
        <begin position="30"/>
        <end position="51"/>
    </location>
</feature>
<keyword evidence="4" id="KW-1003">Cell membrane</keyword>
<feature type="transmembrane region" description="Helical" evidence="11">
    <location>
        <begin position="470"/>
        <end position="493"/>
    </location>
</feature>
<dbReference type="OrthoDB" id="6500128at2759"/>
<feature type="transmembrane region" description="Helical" evidence="11">
    <location>
        <begin position="513"/>
        <end position="538"/>
    </location>
</feature>
<dbReference type="InterPro" id="IPR003593">
    <property type="entry name" value="AAA+_ATPase"/>
</dbReference>
<dbReference type="Pfam" id="PF00005">
    <property type="entry name" value="ABC_tran"/>
    <property type="match status" value="2"/>
</dbReference>
<dbReference type="PROSITE" id="PS50929">
    <property type="entry name" value="ABC_TM1F"/>
    <property type="match status" value="2"/>
</dbReference>
<dbReference type="Gene3D" id="1.20.1560.10">
    <property type="entry name" value="ABC transporter type 1, transmembrane domain"/>
    <property type="match status" value="2"/>
</dbReference>
<dbReference type="InterPro" id="IPR050173">
    <property type="entry name" value="ABC_transporter_C-like"/>
</dbReference>
<keyword evidence="3" id="KW-0813">Transport</keyword>
<dbReference type="EMBL" id="AZHA01000085">
    <property type="protein sequence ID" value="OAA33869.1"/>
    <property type="molecule type" value="Genomic_DNA"/>
</dbReference>
<keyword evidence="9 11" id="KW-0472">Membrane</keyword>
<comment type="subcellular location">
    <subcellularLocation>
        <location evidence="1">Cell membrane</location>
        <topology evidence="1">Multi-pass membrane protein</topology>
    </subcellularLocation>
</comment>
<dbReference type="SUPFAM" id="SSF52540">
    <property type="entry name" value="P-loop containing nucleoside triphosphate hydrolases"/>
    <property type="match status" value="2"/>
</dbReference>
<keyword evidence="8 11" id="KW-1133">Transmembrane helix</keyword>
<dbReference type="Proteomes" id="UP000076863">
    <property type="component" value="Unassembled WGS sequence"/>
</dbReference>
<feature type="domain" description="ABC transmembrane type-1" evidence="13">
    <location>
        <begin position="865"/>
        <end position="1145"/>
    </location>
</feature>
<dbReference type="InterPro" id="IPR027417">
    <property type="entry name" value="P-loop_NTPase"/>
</dbReference>
<dbReference type="PANTHER" id="PTHR24223:SF399">
    <property type="entry name" value="ABC TRANSPORTER ATNG"/>
    <property type="match status" value="1"/>
</dbReference>
<evidence type="ECO:0000256" key="1">
    <source>
        <dbReference type="ARBA" id="ARBA00004651"/>
    </source>
</evidence>
<keyword evidence="6" id="KW-0547">Nucleotide-binding</keyword>
<dbReference type="InterPro" id="IPR011527">
    <property type="entry name" value="ABC1_TM_dom"/>
</dbReference>